<name>A0AAV7VK26_PLEWA</name>
<accession>A0AAV7VK26</accession>
<dbReference type="EMBL" id="JANPWB010000003">
    <property type="protein sequence ID" value="KAJ1201979.1"/>
    <property type="molecule type" value="Genomic_DNA"/>
</dbReference>
<organism evidence="1 2">
    <name type="scientific">Pleurodeles waltl</name>
    <name type="common">Iberian ribbed newt</name>
    <dbReference type="NCBI Taxonomy" id="8319"/>
    <lineage>
        <taxon>Eukaryota</taxon>
        <taxon>Metazoa</taxon>
        <taxon>Chordata</taxon>
        <taxon>Craniata</taxon>
        <taxon>Vertebrata</taxon>
        <taxon>Euteleostomi</taxon>
        <taxon>Amphibia</taxon>
        <taxon>Batrachia</taxon>
        <taxon>Caudata</taxon>
        <taxon>Salamandroidea</taxon>
        <taxon>Salamandridae</taxon>
        <taxon>Pleurodelinae</taxon>
        <taxon>Pleurodeles</taxon>
    </lineage>
</organism>
<reference evidence="1" key="1">
    <citation type="journal article" date="2022" name="bioRxiv">
        <title>Sequencing and chromosome-scale assembly of the giantPleurodeles waltlgenome.</title>
        <authorList>
            <person name="Brown T."/>
            <person name="Elewa A."/>
            <person name="Iarovenko S."/>
            <person name="Subramanian E."/>
            <person name="Araus A.J."/>
            <person name="Petzold A."/>
            <person name="Susuki M."/>
            <person name="Suzuki K.-i.T."/>
            <person name="Hayashi T."/>
            <person name="Toyoda A."/>
            <person name="Oliveira C."/>
            <person name="Osipova E."/>
            <person name="Leigh N.D."/>
            <person name="Simon A."/>
            <person name="Yun M.H."/>
        </authorList>
    </citation>
    <scope>NUCLEOTIDE SEQUENCE</scope>
    <source>
        <strain evidence="1">20211129_DDA</strain>
        <tissue evidence="1">Liver</tissue>
    </source>
</reference>
<sequence>MITIASRPYSIIKNRLNFKKFIMLEDDEGEGSKCTQEPIRSGATQQVAHWLLPVARNEEAKARPGSQ</sequence>
<dbReference type="AlphaFoldDB" id="A0AAV7VK26"/>
<comment type="caution">
    <text evidence="1">The sequence shown here is derived from an EMBL/GenBank/DDBJ whole genome shotgun (WGS) entry which is preliminary data.</text>
</comment>
<protein>
    <submittedName>
        <fullName evidence="1">Uncharacterized protein</fullName>
    </submittedName>
</protein>
<proteinExistence type="predicted"/>
<dbReference type="Proteomes" id="UP001066276">
    <property type="component" value="Chromosome 2_1"/>
</dbReference>
<gene>
    <name evidence="1" type="ORF">NDU88_005783</name>
</gene>
<keyword evidence="2" id="KW-1185">Reference proteome</keyword>
<evidence type="ECO:0000313" key="2">
    <source>
        <dbReference type="Proteomes" id="UP001066276"/>
    </source>
</evidence>
<evidence type="ECO:0000313" key="1">
    <source>
        <dbReference type="EMBL" id="KAJ1201979.1"/>
    </source>
</evidence>